<evidence type="ECO:0000313" key="3">
    <source>
        <dbReference type="Proteomes" id="UP000281406"/>
    </source>
</evidence>
<reference evidence="2 3" key="1">
    <citation type="submission" date="2018-10" db="EMBL/GenBank/DDBJ databases">
        <title>Genome assembly for a Yunnan-Guizhou Plateau 3E fish, Anabarilius grahami (Regan), and its evolutionary and genetic applications.</title>
        <authorList>
            <person name="Jiang W."/>
        </authorList>
    </citation>
    <scope>NUCLEOTIDE SEQUENCE [LARGE SCALE GENOMIC DNA]</scope>
    <source>
        <strain evidence="2">AG-KIZ</strain>
        <tissue evidence="2">Muscle</tissue>
    </source>
</reference>
<dbReference type="EMBL" id="RJVU01070129">
    <property type="protein sequence ID" value="ROI62451.1"/>
    <property type="molecule type" value="Genomic_DNA"/>
</dbReference>
<proteinExistence type="predicted"/>
<accession>A0A3N0XKY9</accession>
<evidence type="ECO:0000313" key="2">
    <source>
        <dbReference type="EMBL" id="ROI62451.1"/>
    </source>
</evidence>
<feature type="compositionally biased region" description="Low complexity" evidence="1">
    <location>
        <begin position="19"/>
        <end position="43"/>
    </location>
</feature>
<sequence>MSHPDPFQKLVDALRRALTPQPSSPSLSSAAASARTVSTPSPAVHASPMARPAPYSGSAEDCSGFLLQCELVLEMQPHLYPTDTSKIALSSLKCKALRWADSIWAQKGPAIQSYPSFVSHFREVFGKPISDSSIGLGHRDELFQMERRAGLTNWMLKAVGHSGVLEDRADINILKQEKQAKNGRIRITTKTKSRQKEALKKKLENFSPSDPNVKDINILVAGQVGAGKSSFINSIDSAFQGRISSRALVNSSAGDSVSFTQKLKGFTIRSGRKTLPFVFKDIMGLEAAVLTGSQPKDIVNAVFGHVKDGYKFNQEQALTSKDEHYISDPTLSDQAFCLVYVIDGNTVDFTDDKLIDKLKIIRQRISDQGIPQVIVLTKVDEACPLVKNDLRKIYTSKKIKEKVEMCSAKIGVPLTNIFPVKNYHEETDTEDDIDVLLLKALEQIVQIADDRLLDN</sequence>
<dbReference type="GO" id="GO:0006955">
    <property type="term" value="P:immune response"/>
    <property type="evidence" value="ECO:0007669"/>
    <property type="project" value="TreeGrafter"/>
</dbReference>
<dbReference type="OrthoDB" id="25620at2759"/>
<dbReference type="SUPFAM" id="SSF52540">
    <property type="entry name" value="P-loop containing nucleoside triphosphate hydrolases"/>
    <property type="match status" value="1"/>
</dbReference>
<feature type="region of interest" description="Disordered" evidence="1">
    <location>
        <begin position="18"/>
        <end position="53"/>
    </location>
</feature>
<gene>
    <name evidence="2" type="ORF">DPX16_5124</name>
</gene>
<dbReference type="InterPro" id="IPR027417">
    <property type="entry name" value="P-loop_NTPase"/>
</dbReference>
<dbReference type="Gene3D" id="3.40.50.300">
    <property type="entry name" value="P-loop containing nucleotide triphosphate hydrolases"/>
    <property type="match status" value="1"/>
</dbReference>
<evidence type="ECO:0000256" key="1">
    <source>
        <dbReference type="SAM" id="MobiDB-lite"/>
    </source>
</evidence>
<organism evidence="2 3">
    <name type="scientific">Anabarilius grahami</name>
    <name type="common">Kanglang fish</name>
    <name type="synonym">Barilius grahami</name>
    <dbReference type="NCBI Taxonomy" id="495550"/>
    <lineage>
        <taxon>Eukaryota</taxon>
        <taxon>Metazoa</taxon>
        <taxon>Chordata</taxon>
        <taxon>Craniata</taxon>
        <taxon>Vertebrata</taxon>
        <taxon>Euteleostomi</taxon>
        <taxon>Actinopterygii</taxon>
        <taxon>Neopterygii</taxon>
        <taxon>Teleostei</taxon>
        <taxon>Ostariophysi</taxon>
        <taxon>Cypriniformes</taxon>
        <taxon>Xenocyprididae</taxon>
        <taxon>Xenocypridinae</taxon>
        <taxon>Xenocypridinae incertae sedis</taxon>
        <taxon>Anabarilius</taxon>
    </lineage>
</organism>
<comment type="caution">
    <text evidence="2">The sequence shown here is derived from an EMBL/GenBank/DDBJ whole genome shotgun (WGS) entry which is preliminary data.</text>
</comment>
<dbReference type="CDD" id="cd00882">
    <property type="entry name" value="Ras_like_GTPase"/>
    <property type="match status" value="1"/>
</dbReference>
<dbReference type="PANTHER" id="PTHR14241:SF1">
    <property type="entry name" value="INTERFERON-INDUCED PROTEIN 44-RELATED"/>
    <property type="match status" value="1"/>
</dbReference>
<dbReference type="Proteomes" id="UP000281406">
    <property type="component" value="Unassembled WGS sequence"/>
</dbReference>
<name>A0A3N0XKY9_ANAGA</name>
<keyword evidence="3" id="KW-1185">Reference proteome</keyword>
<dbReference type="PANTHER" id="PTHR14241">
    <property type="entry name" value="INTERFERON-INDUCED PROTEIN 44"/>
    <property type="match status" value="1"/>
</dbReference>
<protein>
    <submittedName>
        <fullName evidence="2">Interferon-induced protein 44-like</fullName>
    </submittedName>
</protein>
<dbReference type="AlphaFoldDB" id="A0A3N0XKY9"/>